<feature type="transmembrane region" description="Helical" evidence="1">
    <location>
        <begin position="38"/>
        <end position="59"/>
    </location>
</feature>
<keyword evidence="1" id="KW-0472">Membrane</keyword>
<dbReference type="EMBL" id="BAABJA010000008">
    <property type="protein sequence ID" value="GAA4665107.1"/>
    <property type="molecule type" value="Genomic_DNA"/>
</dbReference>
<proteinExistence type="predicted"/>
<sequence>MSLARGGLGGAVLPCVVVLSCGVGLFCCLSFARGGLGGAVLPCVVVLSCDVVWLCRFSLV</sequence>
<organism evidence="2 3">
    <name type="scientific">Bartonella pachyuromydis</name>
    <dbReference type="NCBI Taxonomy" id="931097"/>
    <lineage>
        <taxon>Bacteria</taxon>
        <taxon>Pseudomonadati</taxon>
        <taxon>Pseudomonadota</taxon>
        <taxon>Alphaproteobacteria</taxon>
        <taxon>Hyphomicrobiales</taxon>
        <taxon>Bartonellaceae</taxon>
        <taxon>Bartonella</taxon>
    </lineage>
</organism>
<keyword evidence="1" id="KW-0812">Transmembrane</keyword>
<feature type="transmembrane region" description="Helical" evidence="1">
    <location>
        <begin position="12"/>
        <end position="32"/>
    </location>
</feature>
<comment type="caution">
    <text evidence="2">The sequence shown here is derived from an EMBL/GenBank/DDBJ whole genome shotgun (WGS) entry which is preliminary data.</text>
</comment>
<accession>A0ABP8VJD6</accession>
<evidence type="ECO:0000313" key="3">
    <source>
        <dbReference type="Proteomes" id="UP001501699"/>
    </source>
</evidence>
<reference evidence="3" key="1">
    <citation type="journal article" date="2019" name="Int. J. Syst. Evol. Microbiol.">
        <title>The Global Catalogue of Microorganisms (GCM) 10K type strain sequencing project: providing services to taxonomists for standard genome sequencing and annotation.</title>
        <authorList>
            <consortium name="The Broad Institute Genomics Platform"/>
            <consortium name="The Broad Institute Genome Sequencing Center for Infectious Disease"/>
            <person name="Wu L."/>
            <person name="Ma J."/>
        </authorList>
    </citation>
    <scope>NUCLEOTIDE SEQUENCE [LARGE SCALE GENOMIC DNA]</scope>
    <source>
        <strain evidence="3">JCM 17714</strain>
    </source>
</reference>
<evidence type="ECO:0000313" key="2">
    <source>
        <dbReference type="EMBL" id="GAA4665107.1"/>
    </source>
</evidence>
<gene>
    <name evidence="2" type="ORF">GCM10023262_12460</name>
</gene>
<keyword evidence="1" id="KW-1133">Transmembrane helix</keyword>
<evidence type="ECO:0000256" key="1">
    <source>
        <dbReference type="SAM" id="Phobius"/>
    </source>
</evidence>
<dbReference type="PROSITE" id="PS51257">
    <property type="entry name" value="PROKAR_LIPOPROTEIN"/>
    <property type="match status" value="1"/>
</dbReference>
<protein>
    <submittedName>
        <fullName evidence="2">Uncharacterized protein</fullName>
    </submittedName>
</protein>
<name>A0ABP8VJD6_9HYPH</name>
<keyword evidence="3" id="KW-1185">Reference proteome</keyword>
<dbReference type="Proteomes" id="UP001501699">
    <property type="component" value="Unassembled WGS sequence"/>
</dbReference>